<dbReference type="InterPro" id="IPR039619">
    <property type="entry name" value="MAKR2/5"/>
</dbReference>
<dbReference type="GO" id="GO:0005886">
    <property type="term" value="C:plasma membrane"/>
    <property type="evidence" value="ECO:0007669"/>
    <property type="project" value="InterPro"/>
</dbReference>
<dbReference type="PANTHER" id="PTHR33929">
    <property type="entry name" value="MEMBRANE-ASSOCIATED KINASE REGULATOR 2-RELATED"/>
    <property type="match status" value="1"/>
</dbReference>
<feature type="compositionally biased region" description="Low complexity" evidence="1">
    <location>
        <begin position="239"/>
        <end position="257"/>
    </location>
</feature>
<dbReference type="PANTHER" id="PTHR33929:SF1">
    <property type="entry name" value="MEMBRANE-ASSOCIATED KINASE REGULATOR 2-RELATED"/>
    <property type="match status" value="1"/>
</dbReference>
<organism evidence="2 3">
    <name type="scientific">Carnegiea gigantea</name>
    <dbReference type="NCBI Taxonomy" id="171969"/>
    <lineage>
        <taxon>Eukaryota</taxon>
        <taxon>Viridiplantae</taxon>
        <taxon>Streptophyta</taxon>
        <taxon>Embryophyta</taxon>
        <taxon>Tracheophyta</taxon>
        <taxon>Spermatophyta</taxon>
        <taxon>Magnoliopsida</taxon>
        <taxon>eudicotyledons</taxon>
        <taxon>Gunneridae</taxon>
        <taxon>Pentapetalae</taxon>
        <taxon>Caryophyllales</taxon>
        <taxon>Cactineae</taxon>
        <taxon>Cactaceae</taxon>
        <taxon>Cactoideae</taxon>
        <taxon>Echinocereeae</taxon>
        <taxon>Carnegiea</taxon>
    </lineage>
</organism>
<feature type="region of interest" description="Disordered" evidence="1">
    <location>
        <begin position="96"/>
        <end position="131"/>
    </location>
</feature>
<evidence type="ECO:0008006" key="4">
    <source>
        <dbReference type="Google" id="ProtNLM"/>
    </source>
</evidence>
<comment type="caution">
    <text evidence="2">The sequence shown here is derived from an EMBL/GenBank/DDBJ whole genome shotgun (WGS) entry which is preliminary data.</text>
</comment>
<protein>
    <recommendedName>
        <fullName evidence="4">Membrane-associated kinase regulator 2</fullName>
    </recommendedName>
</protein>
<gene>
    <name evidence="2" type="ORF">Cgig2_031542</name>
</gene>
<dbReference type="AlphaFoldDB" id="A0A9Q1K3J7"/>
<evidence type="ECO:0000313" key="2">
    <source>
        <dbReference type="EMBL" id="KAJ8436601.1"/>
    </source>
</evidence>
<reference evidence="2" key="1">
    <citation type="submission" date="2022-04" db="EMBL/GenBank/DDBJ databases">
        <title>Carnegiea gigantea Genome sequencing and assembly v2.</title>
        <authorList>
            <person name="Copetti D."/>
            <person name="Sanderson M.J."/>
            <person name="Burquez A."/>
            <person name="Wojciechowski M.F."/>
        </authorList>
    </citation>
    <scope>NUCLEOTIDE SEQUENCE</scope>
    <source>
        <strain evidence="2">SGP5-SGP5p</strain>
        <tissue evidence="2">Aerial part</tissue>
    </source>
</reference>
<sequence>MEAFSLLKYWKSAGTGGAAARVGVRGGGGAASSPVTSARNGNTTTIVAAGDFDSDVDAGDDDGPFFDLEFAVPEEEDEEEALKLERENGEIGEIVAEYDHDDYDDDGRDRELKLRPSSSTSSYENDHCDSNVVSLSPSDEVLFKGQIVRIEGEEVEDEGEVNSKSGQIPIPASLLRSATKFQVFMLKLKRSKSDSITTTSTTTKSQPQKQSQQHRNNKKFFTVKFKVDEVPVISLLSRASSNSKSNTTTSSSSTATTAGADEHPAGSSSDSGDEKRNKKEVIQKYLKLVKPLYIRVPRRNQLPLPAAEGKEEVVAAAAEKSEMKGQKALVGLNLKGMMMAKKHLGKSKSAVVHSNSSIQNVVSNRRDDSLLQQQDGIQGAILHCKRSFNNASSTRDLEEKEGKAAKAEAEAKTEAALALTRSASDPSHQKKRTTETELTREKEDKNDVVVPA</sequence>
<feature type="region of interest" description="Disordered" evidence="1">
    <location>
        <begin position="194"/>
        <end position="217"/>
    </location>
</feature>
<feature type="region of interest" description="Disordered" evidence="1">
    <location>
        <begin position="391"/>
        <end position="452"/>
    </location>
</feature>
<feature type="compositionally biased region" description="Basic and acidic residues" evidence="1">
    <location>
        <begin position="432"/>
        <end position="452"/>
    </location>
</feature>
<name>A0A9Q1K3J7_9CARY</name>
<evidence type="ECO:0000256" key="1">
    <source>
        <dbReference type="SAM" id="MobiDB-lite"/>
    </source>
</evidence>
<feature type="compositionally biased region" description="Basic and acidic residues" evidence="1">
    <location>
        <begin position="395"/>
        <end position="413"/>
    </location>
</feature>
<dbReference type="EMBL" id="JAKOGI010000338">
    <property type="protein sequence ID" value="KAJ8436601.1"/>
    <property type="molecule type" value="Genomic_DNA"/>
</dbReference>
<keyword evidence="3" id="KW-1185">Reference proteome</keyword>
<accession>A0A9Q1K3J7</accession>
<dbReference type="OrthoDB" id="689803at2759"/>
<proteinExistence type="predicted"/>
<feature type="region of interest" description="Disordered" evidence="1">
    <location>
        <begin position="239"/>
        <end position="277"/>
    </location>
</feature>
<evidence type="ECO:0000313" key="3">
    <source>
        <dbReference type="Proteomes" id="UP001153076"/>
    </source>
</evidence>
<dbReference type="Proteomes" id="UP001153076">
    <property type="component" value="Unassembled WGS sequence"/>
</dbReference>